<dbReference type="OrthoDB" id="542841at2759"/>
<dbReference type="EMBL" id="KN840527">
    <property type="protein sequence ID" value="KIP06036.1"/>
    <property type="molecule type" value="Genomic_DNA"/>
</dbReference>
<feature type="domain" description="Asparaginase/glutaminase C-terminal" evidence="11">
    <location>
        <begin position="246"/>
        <end position="361"/>
    </location>
</feature>
<dbReference type="STRING" id="745531.A0A0C3RWN3"/>
<dbReference type="InterPro" id="IPR027475">
    <property type="entry name" value="Asparaginase/glutaminase_AS2"/>
</dbReference>
<dbReference type="GO" id="GO:0004067">
    <property type="term" value="F:asparaginase activity"/>
    <property type="evidence" value="ECO:0007669"/>
    <property type="project" value="UniProtKB-UniRule"/>
</dbReference>
<dbReference type="PANTHER" id="PTHR11707:SF28">
    <property type="entry name" value="60 KDA LYSOPHOSPHOLIPASE"/>
    <property type="match status" value="1"/>
</dbReference>
<evidence type="ECO:0000256" key="1">
    <source>
        <dbReference type="ARBA" id="ARBA00012920"/>
    </source>
</evidence>
<dbReference type="InterPro" id="IPR036152">
    <property type="entry name" value="Asp/glu_Ase-like_sf"/>
</dbReference>
<dbReference type="PROSITE" id="PS50297">
    <property type="entry name" value="ANK_REP_REGION"/>
    <property type="match status" value="2"/>
</dbReference>
<feature type="binding site" evidence="6">
    <location>
        <begin position="126"/>
        <end position="127"/>
    </location>
    <ligand>
        <name>substrate</name>
    </ligand>
</feature>
<dbReference type="PIRSF" id="PIRSF001220">
    <property type="entry name" value="L-ASNase_gatD"/>
    <property type="match status" value="1"/>
</dbReference>
<dbReference type="Gene3D" id="1.25.40.20">
    <property type="entry name" value="Ankyrin repeat-containing domain"/>
    <property type="match status" value="1"/>
</dbReference>
<dbReference type="InterPro" id="IPR002110">
    <property type="entry name" value="Ankyrin_rpt"/>
</dbReference>
<dbReference type="InterPro" id="IPR040919">
    <property type="entry name" value="Asparaginase_C"/>
</dbReference>
<evidence type="ECO:0000256" key="8">
    <source>
        <dbReference type="PROSITE-ProRule" id="PRU10099"/>
    </source>
</evidence>
<dbReference type="PROSITE" id="PS50088">
    <property type="entry name" value="ANK_REPEAT"/>
    <property type="match status" value="2"/>
</dbReference>
<feature type="binding site" evidence="6">
    <location>
        <position position="95"/>
    </location>
    <ligand>
        <name>substrate</name>
    </ligand>
</feature>
<dbReference type="Pfam" id="PF00710">
    <property type="entry name" value="Asparaginase"/>
    <property type="match status" value="1"/>
</dbReference>
<dbReference type="SUPFAM" id="SSF48403">
    <property type="entry name" value="Ankyrin repeat"/>
    <property type="match status" value="1"/>
</dbReference>
<dbReference type="InterPro" id="IPR006034">
    <property type="entry name" value="Asparaginase/glutaminase-like"/>
</dbReference>
<dbReference type="InterPro" id="IPR020827">
    <property type="entry name" value="Asparaginase/glutaminase_AS1"/>
</dbReference>
<accession>A0A0C3RWN3</accession>
<dbReference type="FunFam" id="3.40.50.40:FF:000001">
    <property type="entry name" value="L-asparaginase 1"/>
    <property type="match status" value="1"/>
</dbReference>
<dbReference type="PROSITE" id="PS00917">
    <property type="entry name" value="ASN_GLN_ASE_2"/>
    <property type="match status" value="1"/>
</dbReference>
<dbReference type="InterPro" id="IPR027473">
    <property type="entry name" value="L-asparaginase_C"/>
</dbReference>
<keyword evidence="13" id="KW-1185">Reference proteome</keyword>
<dbReference type="GO" id="GO:0006528">
    <property type="term" value="P:asparagine metabolic process"/>
    <property type="evidence" value="ECO:0007669"/>
    <property type="project" value="UniProtKB-ARBA"/>
</dbReference>
<dbReference type="PROSITE" id="PS00144">
    <property type="entry name" value="ASN_GLN_ASE_1"/>
    <property type="match status" value="1"/>
</dbReference>
<evidence type="ECO:0000259" key="11">
    <source>
        <dbReference type="Pfam" id="PF17763"/>
    </source>
</evidence>
<dbReference type="SFLD" id="SFLDS00057">
    <property type="entry name" value="Glutaminase/Asparaginase"/>
    <property type="match status" value="1"/>
</dbReference>
<dbReference type="AlphaFoldDB" id="A0A0C3RWN3"/>
<reference evidence="12 13" key="1">
    <citation type="journal article" date="2014" name="PLoS Genet.">
        <title>Analysis of the Phlebiopsis gigantea genome, transcriptome and secretome provides insight into its pioneer colonization strategies of wood.</title>
        <authorList>
            <person name="Hori C."/>
            <person name="Ishida T."/>
            <person name="Igarashi K."/>
            <person name="Samejima M."/>
            <person name="Suzuki H."/>
            <person name="Master E."/>
            <person name="Ferreira P."/>
            <person name="Ruiz-Duenas F.J."/>
            <person name="Held B."/>
            <person name="Canessa P."/>
            <person name="Larrondo L.F."/>
            <person name="Schmoll M."/>
            <person name="Druzhinina I.S."/>
            <person name="Kubicek C.P."/>
            <person name="Gaskell J.A."/>
            <person name="Kersten P."/>
            <person name="St John F."/>
            <person name="Glasner J."/>
            <person name="Sabat G."/>
            <person name="Splinter BonDurant S."/>
            <person name="Syed K."/>
            <person name="Yadav J."/>
            <person name="Mgbeahuruike A.C."/>
            <person name="Kovalchuk A."/>
            <person name="Asiegbu F.O."/>
            <person name="Lackner G."/>
            <person name="Hoffmeister D."/>
            <person name="Rencoret J."/>
            <person name="Gutierrez A."/>
            <person name="Sun H."/>
            <person name="Lindquist E."/>
            <person name="Barry K."/>
            <person name="Riley R."/>
            <person name="Grigoriev I.V."/>
            <person name="Henrissat B."/>
            <person name="Kues U."/>
            <person name="Berka R.M."/>
            <person name="Martinez A.T."/>
            <person name="Covert S.F."/>
            <person name="Blanchette R.A."/>
            <person name="Cullen D."/>
        </authorList>
    </citation>
    <scope>NUCLEOTIDE SEQUENCE [LARGE SCALE GENOMIC DNA]</scope>
    <source>
        <strain evidence="12 13">11061_1 CR5-6</strain>
    </source>
</reference>
<evidence type="ECO:0000256" key="3">
    <source>
        <dbReference type="ARBA" id="ARBA00022801"/>
    </source>
</evidence>
<dbReference type="HOGENOM" id="CLU_019134_3_0_1"/>
<dbReference type="Pfam" id="PF12796">
    <property type="entry name" value="Ank_2"/>
    <property type="match status" value="1"/>
</dbReference>
<dbReference type="Gene3D" id="3.40.50.40">
    <property type="match status" value="1"/>
</dbReference>
<gene>
    <name evidence="12" type="ORF">PHLGIDRAFT_73256</name>
</gene>
<evidence type="ECO:0000256" key="2">
    <source>
        <dbReference type="ARBA" id="ARBA00022737"/>
    </source>
</evidence>
<dbReference type="PROSITE" id="PS51732">
    <property type="entry name" value="ASN_GLN_ASE_3"/>
    <property type="match status" value="1"/>
</dbReference>
<dbReference type="SMART" id="SM00870">
    <property type="entry name" value="Asparaginase"/>
    <property type="match status" value="1"/>
</dbReference>
<dbReference type="EC" id="3.5.1.1" evidence="1"/>
<evidence type="ECO:0000256" key="7">
    <source>
        <dbReference type="PROSITE-ProRule" id="PRU00023"/>
    </source>
</evidence>
<proteinExistence type="inferred from homology"/>
<feature type="active site" evidence="8">
    <location>
        <position position="20"/>
    </location>
</feature>
<dbReference type="CDD" id="cd08963">
    <property type="entry name" value="L-asparaginase_I"/>
    <property type="match status" value="1"/>
</dbReference>
<dbReference type="PRINTS" id="PR00139">
    <property type="entry name" value="ASNGLNASE"/>
</dbReference>
<dbReference type="SUPFAM" id="SSF53774">
    <property type="entry name" value="Glutaminase/Asparaginase"/>
    <property type="match status" value="1"/>
</dbReference>
<protein>
    <recommendedName>
        <fullName evidence="1">asparaginase</fullName>
        <ecNumber evidence="1">3.5.1.1</ecNumber>
    </recommendedName>
</protein>
<sequence>MELSQPYDESKVLIIYTGGTIGMLVGHQGYVPEPYFLTETLFSQHRFHDPLEESLFSHSSSAHLHSLVTPRTTASGQMGKRIRYVILEWNPLLDSSNMEPDDWVRIATEIELNYSTFDAFIVLHGTDTMSYTSSALSFLLEDLGKTVIVTGAQIPLSRLRNDAVDNLLGALTIAGHFIIPEVCLFFNHTLYRGNRVYKFSSNDLNAFDSPNFAPLVHVGIEITVDWNNVIRQTGLRRFKAHKRNSNVATLRLFPGITAATVRAFLAPPMRGLILETFGAGNAPQRADLLEALKDACDRGVVIVTISQCSKGTVSADYETGRGLLKLGIVPGGDMTPECALTKLGYLLSKPDLSVAQVRTLMGTPLRGELTQPGNNIPKAAAQPDIEDALDTIQGVLSQVVRLSSARTTAAPKIGAAARRNSAVVGNMVNCIDPASGRAPLHVAAMNGSTACVNALLEAGALVHLRDALGHTALYYAARQGHESVVDILVIAGANLGGSDVEGGFVTLIVKKAVHSQDDRALRVWQKAGAEIQQNERKD</sequence>
<dbReference type="InterPro" id="IPR037152">
    <property type="entry name" value="L-asparaginase_N_sf"/>
</dbReference>
<organism evidence="12 13">
    <name type="scientific">Phlebiopsis gigantea (strain 11061_1 CR5-6)</name>
    <name type="common">White-rot fungus</name>
    <name type="synonym">Peniophora gigantea</name>
    <dbReference type="NCBI Taxonomy" id="745531"/>
    <lineage>
        <taxon>Eukaryota</taxon>
        <taxon>Fungi</taxon>
        <taxon>Dikarya</taxon>
        <taxon>Basidiomycota</taxon>
        <taxon>Agaricomycotina</taxon>
        <taxon>Agaricomycetes</taxon>
        <taxon>Polyporales</taxon>
        <taxon>Phanerochaetaceae</taxon>
        <taxon>Phlebiopsis</taxon>
    </lineage>
</organism>
<dbReference type="SMART" id="SM00248">
    <property type="entry name" value="ANK"/>
    <property type="match status" value="2"/>
</dbReference>
<comment type="similarity">
    <text evidence="5">In the N-terminal section; belongs to the asparaginase 1 family.</text>
</comment>
<dbReference type="PIRSF" id="PIRSF500176">
    <property type="entry name" value="L_ASNase"/>
    <property type="match status" value="1"/>
</dbReference>
<dbReference type="PANTHER" id="PTHR11707">
    <property type="entry name" value="L-ASPARAGINASE"/>
    <property type="match status" value="1"/>
</dbReference>
<keyword evidence="4 7" id="KW-0040">ANK repeat</keyword>
<name>A0A0C3RWN3_PHLG1</name>
<evidence type="ECO:0000313" key="12">
    <source>
        <dbReference type="EMBL" id="KIP06036.1"/>
    </source>
</evidence>
<evidence type="ECO:0000256" key="9">
    <source>
        <dbReference type="PROSITE-ProRule" id="PRU10100"/>
    </source>
</evidence>
<evidence type="ECO:0000256" key="5">
    <source>
        <dbReference type="ARBA" id="ARBA00061199"/>
    </source>
</evidence>
<dbReference type="Proteomes" id="UP000053257">
    <property type="component" value="Unassembled WGS sequence"/>
</dbReference>
<dbReference type="InterPro" id="IPR036770">
    <property type="entry name" value="Ankyrin_rpt-contain_sf"/>
</dbReference>
<evidence type="ECO:0000259" key="10">
    <source>
        <dbReference type="Pfam" id="PF00710"/>
    </source>
</evidence>
<evidence type="ECO:0000313" key="13">
    <source>
        <dbReference type="Proteomes" id="UP000053257"/>
    </source>
</evidence>
<feature type="repeat" description="ANK" evidence="7">
    <location>
        <begin position="435"/>
        <end position="467"/>
    </location>
</feature>
<dbReference type="Gene3D" id="3.40.50.1170">
    <property type="entry name" value="L-asparaginase, N-terminal domain"/>
    <property type="match status" value="1"/>
</dbReference>
<feature type="domain" description="L-asparaginase N-terminal" evidence="10">
    <location>
        <begin position="11"/>
        <end position="228"/>
    </location>
</feature>
<feature type="active site" evidence="9">
    <location>
        <position position="126"/>
    </location>
</feature>
<evidence type="ECO:0000256" key="6">
    <source>
        <dbReference type="PIRSR" id="PIRSR001220-2"/>
    </source>
</evidence>
<dbReference type="Pfam" id="PF17763">
    <property type="entry name" value="Asparaginase_C"/>
    <property type="match status" value="1"/>
</dbReference>
<keyword evidence="2" id="KW-0677">Repeat</keyword>
<keyword evidence="3" id="KW-0378">Hydrolase</keyword>
<dbReference type="InterPro" id="IPR041725">
    <property type="entry name" value="L-asparaginase_I"/>
</dbReference>
<dbReference type="FunFam" id="3.40.50.1170:FF:000003">
    <property type="entry name" value="60 kDa lysophospholipase"/>
    <property type="match status" value="1"/>
</dbReference>
<feature type="repeat" description="ANK" evidence="7">
    <location>
        <begin position="468"/>
        <end position="500"/>
    </location>
</feature>
<dbReference type="InterPro" id="IPR027474">
    <property type="entry name" value="L-asparaginase_N"/>
</dbReference>
<evidence type="ECO:0000256" key="4">
    <source>
        <dbReference type="ARBA" id="ARBA00023043"/>
    </source>
</evidence>